<keyword evidence="6" id="KW-0969">Cilium</keyword>
<feature type="repeat" description="WD" evidence="12">
    <location>
        <begin position="590"/>
        <end position="632"/>
    </location>
</feature>
<dbReference type="SUPFAM" id="SSF50978">
    <property type="entry name" value="WD40 repeat-like"/>
    <property type="match status" value="1"/>
</dbReference>
<keyword evidence="14" id="KW-1185">Reference proteome</keyword>
<evidence type="ECO:0000256" key="8">
    <source>
        <dbReference type="ARBA" id="ARBA00023273"/>
    </source>
</evidence>
<dbReference type="Proteomes" id="UP000028760">
    <property type="component" value="Unassembled WGS sequence"/>
</dbReference>
<comment type="subcellular location">
    <subcellularLocation>
        <location evidence="1">Cytoplasm</location>
        <location evidence="1">Cytoskeleton</location>
        <location evidence="1">Flagellum axoneme</location>
    </subcellularLocation>
    <subcellularLocation>
        <location evidence="9">Dynein axonemal particle</location>
    </subcellularLocation>
</comment>
<dbReference type="EMBL" id="AYCK01011095">
    <property type="status" value="NOT_ANNOTATED_CDS"/>
    <property type="molecule type" value="Genomic_DNA"/>
</dbReference>
<reference evidence="13" key="2">
    <citation type="submission" date="2025-08" db="UniProtKB">
        <authorList>
            <consortium name="Ensembl"/>
        </authorList>
    </citation>
    <scope>IDENTIFICATION</scope>
</reference>
<keyword evidence="7" id="KW-0206">Cytoskeleton</keyword>
<dbReference type="SMART" id="SM00320">
    <property type="entry name" value="WD40"/>
    <property type="match status" value="6"/>
</dbReference>
<dbReference type="PROSITE" id="PS50294">
    <property type="entry name" value="WD_REPEATS_REGION"/>
    <property type="match status" value="1"/>
</dbReference>
<dbReference type="EMBL" id="AYCK01011098">
    <property type="status" value="NOT_ANNOTATED_CDS"/>
    <property type="molecule type" value="Genomic_DNA"/>
</dbReference>
<reference evidence="13" key="3">
    <citation type="submission" date="2025-09" db="UniProtKB">
        <authorList>
            <consortium name="Ensembl"/>
        </authorList>
    </citation>
    <scope>IDENTIFICATION</scope>
</reference>
<evidence type="ECO:0000313" key="14">
    <source>
        <dbReference type="Proteomes" id="UP000028760"/>
    </source>
</evidence>
<keyword evidence="5" id="KW-0282">Flagellum</keyword>
<evidence type="ECO:0000256" key="2">
    <source>
        <dbReference type="ARBA" id="ARBA00022490"/>
    </source>
</evidence>
<evidence type="ECO:0000256" key="9">
    <source>
        <dbReference type="ARBA" id="ARBA00024190"/>
    </source>
</evidence>
<dbReference type="GO" id="GO:0005858">
    <property type="term" value="C:axonemal dynein complex"/>
    <property type="evidence" value="ECO:0007669"/>
    <property type="project" value="TreeGrafter"/>
</dbReference>
<dbReference type="Pfam" id="PF00400">
    <property type="entry name" value="WD40"/>
    <property type="match status" value="1"/>
</dbReference>
<evidence type="ECO:0000256" key="4">
    <source>
        <dbReference type="ARBA" id="ARBA00022737"/>
    </source>
</evidence>
<dbReference type="AlphaFoldDB" id="A0A087XPQ0"/>
<evidence type="ECO:0000256" key="1">
    <source>
        <dbReference type="ARBA" id="ARBA00004611"/>
    </source>
</evidence>
<keyword evidence="2" id="KW-0963">Cytoplasm</keyword>
<dbReference type="PROSITE" id="PS50082">
    <property type="entry name" value="WD_REPEATS_2"/>
    <property type="match status" value="1"/>
</dbReference>
<dbReference type="EMBL" id="AYCK01011096">
    <property type="status" value="NOT_ANNOTATED_CDS"/>
    <property type="molecule type" value="Genomic_DNA"/>
</dbReference>
<proteinExistence type="predicted"/>
<dbReference type="InterPro" id="IPR050687">
    <property type="entry name" value="Dynein_IC"/>
</dbReference>
<dbReference type="InterPro" id="IPR015943">
    <property type="entry name" value="WD40/YVTN_repeat-like_dom_sf"/>
</dbReference>
<dbReference type="InterPro" id="IPR036322">
    <property type="entry name" value="WD40_repeat_dom_sf"/>
</dbReference>
<dbReference type="PANTHER" id="PTHR12442">
    <property type="entry name" value="DYNEIN INTERMEDIATE CHAIN"/>
    <property type="match status" value="1"/>
</dbReference>
<accession>A0A087XPQ0</accession>
<dbReference type="InterPro" id="IPR001680">
    <property type="entry name" value="WD40_rpt"/>
</dbReference>
<dbReference type="GO" id="GO:0045503">
    <property type="term" value="F:dynein light chain binding"/>
    <property type="evidence" value="ECO:0007669"/>
    <property type="project" value="TreeGrafter"/>
</dbReference>
<evidence type="ECO:0000313" key="13">
    <source>
        <dbReference type="Ensembl" id="ENSPFOP00000007753.2"/>
    </source>
</evidence>
<dbReference type="GO" id="GO:0003341">
    <property type="term" value="P:cilium movement"/>
    <property type="evidence" value="ECO:0007669"/>
    <property type="project" value="TreeGrafter"/>
</dbReference>
<dbReference type="eggNOG" id="KOG1587">
    <property type="taxonomic scope" value="Eukaryota"/>
</dbReference>
<dbReference type="GeneTree" id="ENSGT00940000156209"/>
<evidence type="ECO:0000256" key="11">
    <source>
        <dbReference type="ARBA" id="ARBA00041557"/>
    </source>
</evidence>
<evidence type="ECO:0000256" key="10">
    <source>
        <dbReference type="ARBA" id="ARBA00040002"/>
    </source>
</evidence>
<dbReference type="GO" id="GO:0120293">
    <property type="term" value="C:dynein axonemal particle"/>
    <property type="evidence" value="ECO:0007669"/>
    <property type="project" value="UniProtKB-SubCell"/>
</dbReference>
<dbReference type="GO" id="GO:0045504">
    <property type="term" value="F:dynein heavy chain binding"/>
    <property type="evidence" value="ECO:0007669"/>
    <property type="project" value="TreeGrafter"/>
</dbReference>
<dbReference type="Gene3D" id="2.130.10.10">
    <property type="entry name" value="YVTN repeat-like/Quinoprotein amine dehydrogenase"/>
    <property type="match status" value="1"/>
</dbReference>
<sequence>QVFDSQGSDVTPLPLVAVVDDPDPKTREKSSLEEVLFKKGSSIFKSSTPTDVVSSSVNCRFGSSFTSKPTESGALSRSSITDDSFSLPCTDAAYDIERMPSSCSFLEIIRFVLLLLSEFPRKPVDKGFDIILSETDTISLLDLPPTLVSEDAEDADAVKQRNRDYAEFCSSKMGSDNFFERSSQTLVGEHKCKYTQTDTNKSVNKGTIATTWDIYDSFSMSNENRETRESERVDYLTSTRNKNMPNTKTQKFWDYSQKFSRKNKDISEFQKLKTESNLEKILSSEAFMKSVSIMERVIVLNIFQPKLAAFRGLHVLKVETPQLGNFVVSMIAEHQDPDSEVRPGSEERITEEKGHYLTPTLEPLWTFVSPLTRGHNITCMTWNKKNPDILAVGYVGGSSGNPQPGLICCWSLKNLVWSERVFSLPYVTCLEFSSSNPSHLAVGMYDGSVAIYNVQVVNDMACIANSRDCAKRHTQPVWQVTWTKQQLQLSGEEREEVLVSVSGDGRITKWLILHNDFNCVDLMILKRSSGGRKQSIGGGQSKTENVLLPLTTVLCIDFHPDDTGIYVIGTWDGSMHKCSLSNSDHFLDTYCKHPSPVTHIEWSPIYSDVFLSTSSDGTIQLWKVDTLNPKMSFTSVQSIVDSVKWSPNCGTVFAAIYRHRVEVWDLCQSIMRPTLVHHAEPGVTLSSLLFAKGSDSILVGDSRGEVTVYKLKNF</sequence>
<evidence type="ECO:0000256" key="3">
    <source>
        <dbReference type="ARBA" id="ARBA00022574"/>
    </source>
</evidence>
<evidence type="ECO:0000256" key="5">
    <source>
        <dbReference type="ARBA" id="ARBA00022846"/>
    </source>
</evidence>
<keyword evidence="3 12" id="KW-0853">WD repeat</keyword>
<dbReference type="PANTHER" id="PTHR12442:SF12">
    <property type="entry name" value="DYNEIN AXONEMAL INTERMEDIATE CHAIN 4"/>
    <property type="match status" value="1"/>
</dbReference>
<organism evidence="13 14">
    <name type="scientific">Poecilia formosa</name>
    <name type="common">Amazon molly</name>
    <name type="synonym">Limia formosa</name>
    <dbReference type="NCBI Taxonomy" id="48698"/>
    <lineage>
        <taxon>Eukaryota</taxon>
        <taxon>Metazoa</taxon>
        <taxon>Chordata</taxon>
        <taxon>Craniata</taxon>
        <taxon>Vertebrata</taxon>
        <taxon>Euteleostomi</taxon>
        <taxon>Actinopterygii</taxon>
        <taxon>Neopterygii</taxon>
        <taxon>Teleostei</taxon>
        <taxon>Neoteleostei</taxon>
        <taxon>Acanthomorphata</taxon>
        <taxon>Ovalentaria</taxon>
        <taxon>Atherinomorphae</taxon>
        <taxon>Cyprinodontiformes</taxon>
        <taxon>Poeciliidae</taxon>
        <taxon>Poeciliinae</taxon>
        <taxon>Poecilia</taxon>
    </lineage>
</organism>
<dbReference type="Ensembl" id="ENSPFOT00000007765.2">
    <property type="protein sequence ID" value="ENSPFOP00000007753.2"/>
    <property type="gene ID" value="ENSPFOG00000007690.2"/>
</dbReference>
<protein>
    <recommendedName>
        <fullName evidence="10">Dynein axonemal intermediate chain 4</fullName>
    </recommendedName>
    <alternativeName>
        <fullName evidence="11">WD repeat-containing protein 78</fullName>
    </alternativeName>
</protein>
<name>A0A087XPQ0_POEFO</name>
<evidence type="ECO:0000256" key="12">
    <source>
        <dbReference type="PROSITE-ProRule" id="PRU00221"/>
    </source>
</evidence>
<keyword evidence="8" id="KW-0966">Cell projection</keyword>
<keyword evidence="4" id="KW-0677">Repeat</keyword>
<evidence type="ECO:0000256" key="7">
    <source>
        <dbReference type="ARBA" id="ARBA00023212"/>
    </source>
</evidence>
<dbReference type="STRING" id="48698.ENSPFOP00000007753"/>
<dbReference type="EMBL" id="AYCK01011097">
    <property type="status" value="NOT_ANNOTATED_CDS"/>
    <property type="molecule type" value="Genomic_DNA"/>
</dbReference>
<evidence type="ECO:0000256" key="6">
    <source>
        <dbReference type="ARBA" id="ARBA00023069"/>
    </source>
</evidence>
<reference evidence="14" key="1">
    <citation type="submission" date="2013-10" db="EMBL/GenBank/DDBJ databases">
        <authorList>
            <person name="Schartl M."/>
            <person name="Warren W."/>
        </authorList>
    </citation>
    <scope>NUCLEOTIDE SEQUENCE [LARGE SCALE GENOMIC DNA]</scope>
    <source>
        <strain evidence="14">female</strain>
    </source>
</reference>